<keyword evidence="2" id="KW-1133">Transmembrane helix</keyword>
<dbReference type="InterPro" id="IPR025645">
    <property type="entry name" value="DUF4349"/>
</dbReference>
<reference evidence="6" key="1">
    <citation type="submission" date="2015-09" db="EMBL/GenBank/DDBJ databases">
        <authorList>
            <person name="Wibberg D."/>
        </authorList>
    </citation>
    <scope>NUCLEOTIDE SEQUENCE [LARGE SCALE GENOMIC DNA]</scope>
    <source>
        <strain evidence="6">SD1D</strain>
    </source>
</reference>
<feature type="chain" id="PRO_5005509332" evidence="3">
    <location>
        <begin position="25"/>
        <end position="334"/>
    </location>
</feature>
<name>A0A0K8J479_9FIRM</name>
<feature type="coiled-coil region" evidence="1">
    <location>
        <begin position="202"/>
        <end position="229"/>
    </location>
</feature>
<keyword evidence="2" id="KW-0812">Transmembrane</keyword>
<evidence type="ECO:0000256" key="2">
    <source>
        <dbReference type="SAM" id="Phobius"/>
    </source>
</evidence>
<dbReference type="RefSeq" id="WP_058257530.1">
    <property type="nucleotide sequence ID" value="NZ_DUPS01000057.1"/>
</dbReference>
<accession>A0A0K8J479</accession>
<dbReference type="KEGG" id="hsd:SD1D_0582"/>
<dbReference type="OrthoDB" id="2162337at2"/>
<dbReference type="Proteomes" id="UP000196053">
    <property type="component" value="Chromosome I"/>
</dbReference>
<keyword evidence="6" id="KW-1185">Reference proteome</keyword>
<feature type="signal peptide" evidence="3">
    <location>
        <begin position="1"/>
        <end position="24"/>
    </location>
</feature>
<keyword evidence="2" id="KW-0472">Membrane</keyword>
<proteinExistence type="predicted"/>
<protein>
    <submittedName>
        <fullName evidence="5">Putative secreted protein</fullName>
    </submittedName>
</protein>
<dbReference type="Pfam" id="PF14257">
    <property type="entry name" value="DUF4349"/>
    <property type="match status" value="1"/>
</dbReference>
<sequence length="334" mass="37984">MRKFKIVSIFTMVVLMVFVNTACASKGVKNDMAKSSYDAIQYENGYEGATEVRDEAKTEEASDNGLISTSGLIGNTENLSMDKIITTVDLEVETEDFDNLISTIKDEIIRLGGYDEKTEISGRRYYSRSSSRYGYIVARIPKERLKEFVSAVKENGNVYNETSSSENVTLQYVDTESRKKSLEIEQERLFGLLEKTETLEDIVSLESRLSSIRHELQMLETELRTIDNKVDYSTVTIHISEVERLTPTTEEKETVFTRIKVGFSDTIYDISEGLKDFIVWFVVNLPYLIIWALIIALGVVVSRKFYKKIKGKKISAKLPTEQAGVKINKEESDK</sequence>
<keyword evidence="1" id="KW-0175">Coiled coil</keyword>
<evidence type="ECO:0000256" key="1">
    <source>
        <dbReference type="SAM" id="Coils"/>
    </source>
</evidence>
<dbReference type="EMBL" id="LN879430">
    <property type="protein sequence ID" value="CUH92133.1"/>
    <property type="molecule type" value="Genomic_DNA"/>
</dbReference>
<evidence type="ECO:0000256" key="3">
    <source>
        <dbReference type="SAM" id="SignalP"/>
    </source>
</evidence>
<feature type="domain" description="DUF4349" evidence="4">
    <location>
        <begin position="83"/>
        <end position="297"/>
    </location>
</feature>
<evidence type="ECO:0000313" key="5">
    <source>
        <dbReference type="EMBL" id="CUH92133.1"/>
    </source>
</evidence>
<organism evidence="5 6">
    <name type="scientific">Herbinix luporum</name>
    <dbReference type="NCBI Taxonomy" id="1679721"/>
    <lineage>
        <taxon>Bacteria</taxon>
        <taxon>Bacillati</taxon>
        <taxon>Bacillota</taxon>
        <taxon>Clostridia</taxon>
        <taxon>Lachnospirales</taxon>
        <taxon>Lachnospiraceae</taxon>
        <taxon>Herbinix</taxon>
    </lineage>
</organism>
<keyword evidence="3" id="KW-0732">Signal</keyword>
<dbReference type="AlphaFoldDB" id="A0A0K8J479"/>
<evidence type="ECO:0000259" key="4">
    <source>
        <dbReference type="Pfam" id="PF14257"/>
    </source>
</evidence>
<feature type="transmembrane region" description="Helical" evidence="2">
    <location>
        <begin position="277"/>
        <end position="301"/>
    </location>
</feature>
<evidence type="ECO:0000313" key="6">
    <source>
        <dbReference type="Proteomes" id="UP000196053"/>
    </source>
</evidence>
<gene>
    <name evidence="5" type="ORF">SD1D_0582</name>
</gene>